<reference evidence="11" key="1">
    <citation type="submission" date="2021-08" db="EMBL/GenBank/DDBJ databases">
        <authorList>
            <person name="Stevens D.C."/>
        </authorList>
    </citation>
    <scope>NUCLEOTIDE SEQUENCE</scope>
    <source>
        <strain evidence="11">DSM 53165</strain>
    </source>
</reference>
<dbReference type="InterPro" id="IPR036651">
    <property type="entry name" value="Gln_synt_N_sf"/>
</dbReference>
<evidence type="ECO:0000259" key="10">
    <source>
        <dbReference type="PROSITE" id="PS51987"/>
    </source>
</evidence>
<comment type="similarity">
    <text evidence="2 7 8">Belongs to the glutamine synthetase family.</text>
</comment>
<keyword evidence="12" id="KW-1185">Reference proteome</keyword>
<evidence type="ECO:0000256" key="7">
    <source>
        <dbReference type="PROSITE-ProRule" id="PRU01331"/>
    </source>
</evidence>
<dbReference type="PROSITE" id="PS00180">
    <property type="entry name" value="GLNA_1"/>
    <property type="match status" value="1"/>
</dbReference>
<dbReference type="SUPFAM" id="SSF54368">
    <property type="entry name" value="Glutamine synthetase, N-terminal domain"/>
    <property type="match status" value="1"/>
</dbReference>
<dbReference type="Pfam" id="PF00120">
    <property type="entry name" value="Gln-synt_C"/>
    <property type="match status" value="1"/>
</dbReference>
<evidence type="ECO:0000256" key="6">
    <source>
        <dbReference type="ARBA" id="ARBA00022842"/>
    </source>
</evidence>
<dbReference type="Gene3D" id="3.10.20.70">
    <property type="entry name" value="Glutamine synthetase, N-terminal domain"/>
    <property type="match status" value="1"/>
</dbReference>
<dbReference type="EMBL" id="JAIRAU010000005">
    <property type="protein sequence ID" value="MBZ5709421.1"/>
    <property type="molecule type" value="Genomic_DNA"/>
</dbReference>
<dbReference type="Gene3D" id="3.30.590.10">
    <property type="entry name" value="Glutamine synthetase/guanido kinase, catalytic domain"/>
    <property type="match status" value="1"/>
</dbReference>
<evidence type="ECO:0000256" key="1">
    <source>
        <dbReference type="ARBA" id="ARBA00001946"/>
    </source>
</evidence>
<evidence type="ECO:0000256" key="3">
    <source>
        <dbReference type="ARBA" id="ARBA00022598"/>
    </source>
</evidence>
<dbReference type="PROSITE" id="PS00181">
    <property type="entry name" value="GLNA_ATP"/>
    <property type="match status" value="1"/>
</dbReference>
<evidence type="ECO:0000256" key="4">
    <source>
        <dbReference type="ARBA" id="ARBA00022741"/>
    </source>
</evidence>
<dbReference type="PROSITE" id="PS51987">
    <property type="entry name" value="GS_CATALYTIC"/>
    <property type="match status" value="1"/>
</dbReference>
<evidence type="ECO:0000313" key="11">
    <source>
        <dbReference type="EMBL" id="MBZ5709421.1"/>
    </source>
</evidence>
<protein>
    <recommendedName>
        <fullName evidence="9">Glutamine synthetase</fullName>
        <ecNumber evidence="9">6.3.1.2</ecNumber>
    </recommendedName>
</protein>
<sequence>MPRPEAPTAALRDFLEIPYDRLEELNLEVKNARTARVPADQVREQRVKYLTDEKRIKAVTVCFTDLEGRLHMLDYDKKFLLRSADNLTFDGSSVRGFSQQHESDLRLSIDWAAFYWLPSDVFGPGKVLVFAEVRGQDGLPYQADMRARLKDYTAGLYEKEGLVAQFAHEIEGFLFHGRDAERNYPERGAFEFISTGGYYHSLPGDALRRFIDSAAEVQRAMGFCNEKDHPEVAPSQFEMNFMHTEALVAADQVQLYKLLCRQVAQNYDMTASFLPKPVTGINGNGMHTNISLARKGTNLFHDKSGDSGLSAAGWSFTERILNSAPDICLILNASVNAYRRLDPHFEAPNQIKASATDRGSMVRIPLGNERSARIEVRSVAPDANPYMTVYTLLRTGLEGPLPDQAEIANKRARTRFLPDNINDAIRLFKSSKFVADLLGEQVQTRFAEVKQASAERCPRALGSLIKAAEVQFHHEVTNQYLWNKF</sequence>
<evidence type="ECO:0000256" key="2">
    <source>
        <dbReference type="ARBA" id="ARBA00009897"/>
    </source>
</evidence>
<dbReference type="PANTHER" id="PTHR43785:SF12">
    <property type="entry name" value="TYPE-1 GLUTAMINE SYNTHETASE 2"/>
    <property type="match status" value="1"/>
</dbReference>
<dbReference type="InterPro" id="IPR014746">
    <property type="entry name" value="Gln_synth/guanido_kin_cat_dom"/>
</dbReference>
<evidence type="ECO:0000256" key="8">
    <source>
        <dbReference type="RuleBase" id="RU000384"/>
    </source>
</evidence>
<dbReference type="PANTHER" id="PTHR43785">
    <property type="entry name" value="GAMMA-GLUTAMYLPUTRESCINE SYNTHETASE"/>
    <property type="match status" value="1"/>
</dbReference>
<keyword evidence="4 9" id="KW-0547">Nucleotide-binding</keyword>
<feature type="domain" description="GS catalytic" evidence="10">
    <location>
        <begin position="145"/>
        <end position="485"/>
    </location>
</feature>
<dbReference type="Proteomes" id="UP001139031">
    <property type="component" value="Unassembled WGS sequence"/>
</dbReference>
<keyword evidence="5 9" id="KW-0067">ATP-binding</keyword>
<comment type="caution">
    <text evidence="11">The sequence shown here is derived from an EMBL/GenBank/DDBJ whole genome shotgun (WGS) entry which is preliminary data.</text>
</comment>
<dbReference type="SUPFAM" id="SSF55931">
    <property type="entry name" value="Glutamine synthetase/guanido kinase"/>
    <property type="match status" value="1"/>
</dbReference>
<gene>
    <name evidence="11" type="ORF">K7C98_09130</name>
</gene>
<organism evidence="11 12">
    <name type="scientific">Nannocystis pusilla</name>
    <dbReference type="NCBI Taxonomy" id="889268"/>
    <lineage>
        <taxon>Bacteria</taxon>
        <taxon>Pseudomonadati</taxon>
        <taxon>Myxococcota</taxon>
        <taxon>Polyangia</taxon>
        <taxon>Nannocystales</taxon>
        <taxon>Nannocystaceae</taxon>
        <taxon>Nannocystis</taxon>
    </lineage>
</organism>
<dbReference type="Pfam" id="PF03951">
    <property type="entry name" value="Gln-synt_N"/>
    <property type="match status" value="1"/>
</dbReference>
<accession>A0ABS7TMK7</accession>
<dbReference type="InterPro" id="IPR008146">
    <property type="entry name" value="Gln_synth_cat_dom"/>
</dbReference>
<evidence type="ECO:0000256" key="5">
    <source>
        <dbReference type="ARBA" id="ARBA00022840"/>
    </source>
</evidence>
<dbReference type="RefSeq" id="WP_224191191.1">
    <property type="nucleotide sequence ID" value="NZ_JAIRAU010000005.1"/>
</dbReference>
<comment type="catalytic activity">
    <reaction evidence="9">
        <text>L-glutamate + NH4(+) + ATP = L-glutamine + ADP + phosphate + H(+)</text>
        <dbReference type="Rhea" id="RHEA:16169"/>
        <dbReference type="ChEBI" id="CHEBI:15378"/>
        <dbReference type="ChEBI" id="CHEBI:28938"/>
        <dbReference type="ChEBI" id="CHEBI:29985"/>
        <dbReference type="ChEBI" id="CHEBI:30616"/>
        <dbReference type="ChEBI" id="CHEBI:43474"/>
        <dbReference type="ChEBI" id="CHEBI:58359"/>
        <dbReference type="ChEBI" id="CHEBI:456216"/>
        <dbReference type="EC" id="6.3.1.2"/>
    </reaction>
</comment>
<dbReference type="InterPro" id="IPR008147">
    <property type="entry name" value="Gln_synt_N"/>
</dbReference>
<dbReference type="SMART" id="SM01230">
    <property type="entry name" value="Gln-synt_C"/>
    <property type="match status" value="1"/>
</dbReference>
<dbReference type="InterPro" id="IPR027302">
    <property type="entry name" value="Gln_synth_N_conserv_site"/>
</dbReference>
<keyword evidence="3 9" id="KW-0436">Ligase</keyword>
<dbReference type="EC" id="6.3.1.2" evidence="9"/>
<dbReference type="InterPro" id="IPR027303">
    <property type="entry name" value="Gln_synth_gly_rich_site"/>
</dbReference>
<evidence type="ECO:0000313" key="12">
    <source>
        <dbReference type="Proteomes" id="UP001139031"/>
    </source>
</evidence>
<name>A0ABS7TMK7_9BACT</name>
<comment type="cofactor">
    <cofactor evidence="1">
        <name>Mg(2+)</name>
        <dbReference type="ChEBI" id="CHEBI:18420"/>
    </cofactor>
</comment>
<proteinExistence type="inferred from homology"/>
<keyword evidence="6" id="KW-0460">Magnesium</keyword>
<evidence type="ECO:0000256" key="9">
    <source>
        <dbReference type="RuleBase" id="RU004356"/>
    </source>
</evidence>